<evidence type="ECO:0000313" key="2">
    <source>
        <dbReference type="Proteomes" id="UP001596170"/>
    </source>
</evidence>
<protein>
    <submittedName>
        <fullName evidence="1">Accessory Sec system S-layer assembly protein</fullName>
    </submittedName>
</protein>
<dbReference type="Proteomes" id="UP001596170">
    <property type="component" value="Unassembled WGS sequence"/>
</dbReference>
<dbReference type="InterPro" id="IPR030911">
    <property type="entry name" value="Sec_acc_SLAP"/>
</dbReference>
<dbReference type="NCBIfam" id="TIGR04398">
    <property type="entry name" value="SLAP_DUP"/>
    <property type="match status" value="2"/>
</dbReference>
<proteinExistence type="predicted"/>
<name>A0ABW1L1A3_9BACL</name>
<dbReference type="NCBIfam" id="TIGR04399">
    <property type="entry name" value="acc_Sec_SLAP"/>
    <property type="match status" value="1"/>
</dbReference>
<organism evidence="1 2">
    <name type="scientific">Paenisporosarcina macmurdoensis</name>
    <dbReference type="NCBI Taxonomy" id="212659"/>
    <lineage>
        <taxon>Bacteria</taxon>
        <taxon>Bacillati</taxon>
        <taxon>Bacillota</taxon>
        <taxon>Bacilli</taxon>
        <taxon>Bacillales</taxon>
        <taxon>Caryophanaceae</taxon>
        <taxon>Paenisporosarcina</taxon>
    </lineage>
</organism>
<dbReference type="EMBL" id="JBHSRI010000002">
    <property type="protein sequence ID" value="MFC6038011.1"/>
    <property type="molecule type" value="Genomic_DNA"/>
</dbReference>
<accession>A0ABW1L1A3</accession>
<dbReference type="Pfam" id="PF11906">
    <property type="entry name" value="DUF3426"/>
    <property type="match status" value="1"/>
</dbReference>
<comment type="caution">
    <text evidence="1">The sequence shown here is derived from an EMBL/GenBank/DDBJ whole genome shotgun (WGS) entry which is preliminary data.</text>
</comment>
<keyword evidence="2" id="KW-1185">Reference proteome</keyword>
<dbReference type="InterPro" id="IPR030910">
    <property type="entry name" value="SLAP_dom"/>
</dbReference>
<evidence type="ECO:0000313" key="1">
    <source>
        <dbReference type="EMBL" id="MFC6038011.1"/>
    </source>
</evidence>
<dbReference type="RefSeq" id="WP_377732010.1">
    <property type="nucleotide sequence ID" value="NZ_JBHSRI010000002.1"/>
</dbReference>
<dbReference type="InterPro" id="IPR021834">
    <property type="entry name" value="DUF3426"/>
</dbReference>
<sequence>MALFSFFKKTQKTGKDSTVSSTELLDDNAGSSSDDLIQTELSYHPDWDVPKEQQYVFRFLSNELEALKPNQLSLSGIDIDLHEGNGDWLVKAFFRSSLDQPIKMGQVELLLMSENDKVLASKQFNLEVLDEVPAKSDRPWVFAFDKQSQKVADVPGEGWKLAFNVQSLVPHQLDLAPTWEEALTADQKEALKLTVESLPKLKDREVNFSGFQAKPQENGSLAISLFIRNGHSQHITLDQLPLEVTDATGDLVARGSFTLDSLEVKANTSKAWTFIFPAEMIQKQQADFSRWTVRVPQQA</sequence>
<gene>
    <name evidence="1" type="ORF">ACFPYN_00960</name>
</gene>
<reference evidence="2" key="1">
    <citation type="journal article" date="2019" name="Int. J. Syst. Evol. Microbiol.">
        <title>The Global Catalogue of Microorganisms (GCM) 10K type strain sequencing project: providing services to taxonomists for standard genome sequencing and annotation.</title>
        <authorList>
            <consortium name="The Broad Institute Genomics Platform"/>
            <consortium name="The Broad Institute Genome Sequencing Center for Infectious Disease"/>
            <person name="Wu L."/>
            <person name="Ma J."/>
        </authorList>
    </citation>
    <scope>NUCLEOTIDE SEQUENCE [LARGE SCALE GENOMIC DNA]</scope>
    <source>
        <strain evidence="2">CCUG 54527</strain>
    </source>
</reference>